<dbReference type="EnsemblMetazoa" id="GPPI024943-RA">
    <property type="protein sequence ID" value="GPPI024943-PA"/>
    <property type="gene ID" value="GPPI024943"/>
</dbReference>
<dbReference type="EMBL" id="JXJN01011530">
    <property type="status" value="NOT_ANNOTATED_CDS"/>
    <property type="molecule type" value="Genomic_DNA"/>
</dbReference>
<reference evidence="2" key="1">
    <citation type="submission" date="2015-01" db="EMBL/GenBank/DDBJ databases">
        <authorList>
            <person name="Aksoy S."/>
            <person name="Warren W."/>
            <person name="Wilson R.K."/>
        </authorList>
    </citation>
    <scope>NUCLEOTIDE SEQUENCE [LARGE SCALE GENOMIC DNA]</scope>
    <source>
        <strain evidence="2">IAEA</strain>
    </source>
</reference>
<organism evidence="1 2">
    <name type="scientific">Glossina palpalis gambiensis</name>
    <dbReference type="NCBI Taxonomy" id="67801"/>
    <lineage>
        <taxon>Eukaryota</taxon>
        <taxon>Metazoa</taxon>
        <taxon>Ecdysozoa</taxon>
        <taxon>Arthropoda</taxon>
        <taxon>Hexapoda</taxon>
        <taxon>Insecta</taxon>
        <taxon>Pterygota</taxon>
        <taxon>Neoptera</taxon>
        <taxon>Endopterygota</taxon>
        <taxon>Diptera</taxon>
        <taxon>Brachycera</taxon>
        <taxon>Muscomorpha</taxon>
        <taxon>Hippoboscoidea</taxon>
        <taxon>Glossinidae</taxon>
        <taxon>Glossina</taxon>
    </lineage>
</organism>
<proteinExistence type="predicted"/>
<dbReference type="AlphaFoldDB" id="A0A1B0BBL7"/>
<evidence type="ECO:0000313" key="1">
    <source>
        <dbReference type="EnsemblMetazoa" id="GPPI024943-PA"/>
    </source>
</evidence>
<accession>A0A1B0BBL7</accession>
<name>A0A1B0BBL7_9MUSC</name>
<evidence type="ECO:0000313" key="2">
    <source>
        <dbReference type="Proteomes" id="UP000092460"/>
    </source>
</evidence>
<protein>
    <submittedName>
        <fullName evidence="1">Uncharacterized protein</fullName>
    </submittedName>
</protein>
<dbReference type="EMBL" id="JXJN01011529">
    <property type="status" value="NOT_ANNOTATED_CDS"/>
    <property type="molecule type" value="Genomic_DNA"/>
</dbReference>
<keyword evidence="2" id="KW-1185">Reference proteome</keyword>
<reference evidence="1" key="2">
    <citation type="submission" date="2020-05" db="UniProtKB">
        <authorList>
            <consortium name="EnsemblMetazoa"/>
        </authorList>
    </citation>
    <scope>IDENTIFICATION</scope>
    <source>
        <strain evidence="1">IAEA</strain>
    </source>
</reference>
<sequence length="78" mass="9312">MLVWSLLVPKHKSSVLITHITMQTLAAPITQWTVTTLANIAWCRHYHFCMIDYHKPWYILKEWNMKEFKNDKSPSLPQ</sequence>
<dbReference type="VEuPathDB" id="VectorBase:GPPI024943"/>
<dbReference type="Proteomes" id="UP000092460">
    <property type="component" value="Unassembled WGS sequence"/>
</dbReference>